<dbReference type="InterPro" id="IPR045357">
    <property type="entry name" value="Aminopeptidase_N-like_N"/>
</dbReference>
<dbReference type="InterPro" id="IPR015211">
    <property type="entry name" value="Peptidase_M1_C"/>
</dbReference>
<evidence type="ECO:0000256" key="9">
    <source>
        <dbReference type="PIRSR" id="PIRSR634015-1"/>
    </source>
</evidence>
<keyword evidence="4" id="KW-0645">Protease</keyword>
<dbReference type="InterPro" id="IPR042097">
    <property type="entry name" value="Aminopeptidase_N-like_N_sf"/>
</dbReference>
<dbReference type="SUPFAM" id="SSF63737">
    <property type="entry name" value="Leukotriene A4 hydrolase N-terminal domain"/>
    <property type="match status" value="1"/>
</dbReference>
<dbReference type="GO" id="GO:0008270">
    <property type="term" value="F:zinc ion binding"/>
    <property type="evidence" value="ECO:0007669"/>
    <property type="project" value="InterPro"/>
</dbReference>
<dbReference type="OrthoDB" id="79562at2759"/>
<dbReference type="SUPFAM" id="SSF55486">
    <property type="entry name" value="Metalloproteases ('zincins'), catalytic domain"/>
    <property type="match status" value="1"/>
</dbReference>
<evidence type="ECO:0000256" key="8">
    <source>
        <dbReference type="ARBA" id="ARBA00023049"/>
    </source>
</evidence>
<dbReference type="PANTHER" id="PTHR45726:SF3">
    <property type="entry name" value="LEUKOTRIENE A-4 HYDROLASE"/>
    <property type="match status" value="1"/>
</dbReference>
<feature type="binding site" evidence="10">
    <location>
        <begin position="615"/>
        <end position="617"/>
    </location>
    <ligand>
        <name>a peptide</name>
        <dbReference type="ChEBI" id="CHEBI:60466"/>
    </ligand>
</feature>
<feature type="binding site" evidence="11">
    <location>
        <position position="348"/>
    </location>
    <ligand>
        <name>Zn(2+)</name>
        <dbReference type="ChEBI" id="CHEBI:29105"/>
        <note>catalytic</note>
    </ligand>
</feature>
<dbReference type="RefSeq" id="XP_007768762.1">
    <property type="nucleotide sequence ID" value="XM_007770572.1"/>
</dbReference>
<evidence type="ECO:0000256" key="3">
    <source>
        <dbReference type="ARBA" id="ARBA00022490"/>
    </source>
</evidence>
<dbReference type="PRINTS" id="PR00756">
    <property type="entry name" value="ALADIPTASE"/>
</dbReference>
<dbReference type="Pfam" id="PF01433">
    <property type="entry name" value="Peptidase_M1"/>
    <property type="match status" value="1"/>
</dbReference>
<keyword evidence="7 11" id="KW-0862">Zinc</keyword>
<dbReference type="KEGG" id="cput:CONPUDRAFT_124530"/>
<keyword evidence="3" id="KW-0963">Cytoplasm</keyword>
<dbReference type="GO" id="GO:0005829">
    <property type="term" value="C:cytosol"/>
    <property type="evidence" value="ECO:0007669"/>
    <property type="project" value="TreeGrafter"/>
</dbReference>
<dbReference type="PANTHER" id="PTHR45726">
    <property type="entry name" value="LEUKOTRIENE A-4 HYDROLASE"/>
    <property type="match status" value="1"/>
</dbReference>
<dbReference type="GO" id="GO:0008237">
    <property type="term" value="F:metallopeptidase activity"/>
    <property type="evidence" value="ECO:0007669"/>
    <property type="project" value="UniProtKB-KW"/>
</dbReference>
<dbReference type="SUPFAM" id="SSF48371">
    <property type="entry name" value="ARM repeat"/>
    <property type="match status" value="1"/>
</dbReference>
<dbReference type="Gene3D" id="1.10.390.10">
    <property type="entry name" value="Neutral Protease Domain 2"/>
    <property type="match status" value="1"/>
</dbReference>
<dbReference type="SMART" id="SM01263">
    <property type="entry name" value="Leuk-A4-hydro_C"/>
    <property type="match status" value="1"/>
</dbReference>
<feature type="binding site" evidence="10">
    <location>
        <begin position="155"/>
        <end position="157"/>
    </location>
    <ligand>
        <name>a peptide</name>
        <dbReference type="ChEBI" id="CHEBI:60466"/>
    </ligand>
</feature>
<feature type="binding site" evidence="11">
    <location>
        <position position="329"/>
    </location>
    <ligand>
        <name>Zn(2+)</name>
        <dbReference type="ChEBI" id="CHEBI:29105"/>
        <note>catalytic</note>
    </ligand>
</feature>
<dbReference type="Proteomes" id="UP000053558">
    <property type="component" value="Unassembled WGS sequence"/>
</dbReference>
<reference evidence="14" key="1">
    <citation type="journal article" date="2012" name="Science">
        <title>The Paleozoic origin of enzymatic lignin decomposition reconstructed from 31 fungal genomes.</title>
        <authorList>
            <person name="Floudas D."/>
            <person name="Binder M."/>
            <person name="Riley R."/>
            <person name="Barry K."/>
            <person name="Blanchette R.A."/>
            <person name="Henrissat B."/>
            <person name="Martinez A.T."/>
            <person name="Otillar R."/>
            <person name="Spatafora J.W."/>
            <person name="Yadav J.S."/>
            <person name="Aerts A."/>
            <person name="Benoit I."/>
            <person name="Boyd A."/>
            <person name="Carlson A."/>
            <person name="Copeland A."/>
            <person name="Coutinho P.M."/>
            <person name="de Vries R.P."/>
            <person name="Ferreira P."/>
            <person name="Findley K."/>
            <person name="Foster B."/>
            <person name="Gaskell J."/>
            <person name="Glotzer D."/>
            <person name="Gorecki P."/>
            <person name="Heitman J."/>
            <person name="Hesse C."/>
            <person name="Hori C."/>
            <person name="Igarashi K."/>
            <person name="Jurgens J.A."/>
            <person name="Kallen N."/>
            <person name="Kersten P."/>
            <person name="Kohler A."/>
            <person name="Kuees U."/>
            <person name="Kumar T.K.A."/>
            <person name="Kuo A."/>
            <person name="LaButti K."/>
            <person name="Larrondo L.F."/>
            <person name="Lindquist E."/>
            <person name="Ling A."/>
            <person name="Lombard V."/>
            <person name="Lucas S."/>
            <person name="Lundell T."/>
            <person name="Martin R."/>
            <person name="McLaughlin D.J."/>
            <person name="Morgenstern I."/>
            <person name="Morin E."/>
            <person name="Murat C."/>
            <person name="Nagy L.G."/>
            <person name="Nolan M."/>
            <person name="Ohm R.A."/>
            <person name="Patyshakuliyeva A."/>
            <person name="Rokas A."/>
            <person name="Ruiz-Duenas F.J."/>
            <person name="Sabat G."/>
            <person name="Salamov A."/>
            <person name="Samejima M."/>
            <person name="Schmutz J."/>
            <person name="Slot J.C."/>
            <person name="St John F."/>
            <person name="Stenlid J."/>
            <person name="Sun H."/>
            <person name="Sun S."/>
            <person name="Syed K."/>
            <person name="Tsang A."/>
            <person name="Wiebenga A."/>
            <person name="Young D."/>
            <person name="Pisabarro A."/>
            <person name="Eastwood D.C."/>
            <person name="Martin F."/>
            <person name="Cullen D."/>
            <person name="Grigoriev I.V."/>
            <person name="Hibbett D.S."/>
        </authorList>
    </citation>
    <scope>NUCLEOTIDE SEQUENCE [LARGE SCALE GENOMIC DNA]</scope>
    <source>
        <strain evidence="14">RWD-64-598 SS2</strain>
    </source>
</reference>
<feature type="domain" description="Peptidase M1 leukotriene A4 hydrolase/aminopeptidase C-terminal" evidence="12">
    <location>
        <begin position="501"/>
        <end position="657"/>
    </location>
</feature>
<dbReference type="InterPro" id="IPR034015">
    <property type="entry name" value="M1_LTA4H"/>
</dbReference>
<dbReference type="Pfam" id="PF17900">
    <property type="entry name" value="Peptidase_M1_N"/>
    <property type="match status" value="1"/>
</dbReference>
<proteinExistence type="inferred from homology"/>
<protein>
    <submittedName>
        <fullName evidence="13">Leukotriene-A4 hydrolase</fullName>
    </submittedName>
</protein>
<dbReference type="InterPro" id="IPR038502">
    <property type="entry name" value="M1_LTA-4_hydro/amino_C_sf"/>
</dbReference>
<accession>A0A5M3MRY3</accession>
<evidence type="ECO:0000259" key="12">
    <source>
        <dbReference type="SMART" id="SM01263"/>
    </source>
</evidence>
<dbReference type="InterPro" id="IPR014782">
    <property type="entry name" value="Peptidase_M1_dom"/>
</dbReference>
<feature type="active site" description="Proton acceptor" evidence="9">
    <location>
        <position position="326"/>
    </location>
</feature>
<dbReference type="GO" id="GO:0004301">
    <property type="term" value="F:epoxide hydrolase activity"/>
    <property type="evidence" value="ECO:0007669"/>
    <property type="project" value="TreeGrafter"/>
</dbReference>
<evidence type="ECO:0000256" key="7">
    <source>
        <dbReference type="ARBA" id="ARBA00022833"/>
    </source>
</evidence>
<comment type="subcellular location">
    <subcellularLocation>
        <location evidence="1">Cytoplasm</location>
    </subcellularLocation>
</comment>
<dbReference type="OMA" id="FPGNHHP"/>
<organism evidence="13 14">
    <name type="scientific">Coniophora puteana (strain RWD-64-598)</name>
    <name type="common">Brown rot fungus</name>
    <dbReference type="NCBI Taxonomy" id="741705"/>
    <lineage>
        <taxon>Eukaryota</taxon>
        <taxon>Fungi</taxon>
        <taxon>Dikarya</taxon>
        <taxon>Basidiomycota</taxon>
        <taxon>Agaricomycotina</taxon>
        <taxon>Agaricomycetes</taxon>
        <taxon>Agaricomycetidae</taxon>
        <taxon>Boletales</taxon>
        <taxon>Coniophorineae</taxon>
        <taxon>Coniophoraceae</taxon>
        <taxon>Coniophora</taxon>
    </lineage>
</organism>
<keyword evidence="14" id="KW-1185">Reference proteome</keyword>
<evidence type="ECO:0000256" key="4">
    <source>
        <dbReference type="ARBA" id="ARBA00022670"/>
    </source>
</evidence>
<dbReference type="GO" id="GO:0004177">
    <property type="term" value="F:aminopeptidase activity"/>
    <property type="evidence" value="ECO:0007669"/>
    <property type="project" value="TreeGrafter"/>
</dbReference>
<dbReference type="InterPro" id="IPR016024">
    <property type="entry name" value="ARM-type_fold"/>
</dbReference>
<dbReference type="FunFam" id="3.30.2010.30:FF:000001">
    <property type="entry name" value="Leukotriene A(4) hydrolase"/>
    <property type="match status" value="1"/>
</dbReference>
<comment type="cofactor">
    <cofactor evidence="11">
        <name>Zn(2+)</name>
        <dbReference type="ChEBI" id="CHEBI:29105"/>
    </cofactor>
    <text evidence="11">Binds 1 zinc ion per subunit.</text>
</comment>
<gene>
    <name evidence="13" type="ORF">CONPUDRAFT_124530</name>
</gene>
<dbReference type="Gene3D" id="3.30.2010.30">
    <property type="match status" value="1"/>
</dbReference>
<name>A0A5M3MRY3_CONPW</name>
<evidence type="ECO:0000256" key="6">
    <source>
        <dbReference type="ARBA" id="ARBA00022801"/>
    </source>
</evidence>
<keyword evidence="8" id="KW-0482">Metalloprotease</keyword>
<dbReference type="CDD" id="cd09599">
    <property type="entry name" value="M1_LTA4H"/>
    <property type="match status" value="1"/>
</dbReference>
<dbReference type="EMBL" id="JH711578">
    <property type="protein sequence ID" value="EIW81415.1"/>
    <property type="molecule type" value="Genomic_DNA"/>
</dbReference>
<keyword evidence="6 13" id="KW-0378">Hydrolase</keyword>
<dbReference type="Pfam" id="PF09127">
    <property type="entry name" value="Leuk-A4-hydro_C"/>
    <property type="match status" value="1"/>
</dbReference>
<dbReference type="InterPro" id="IPR001930">
    <property type="entry name" value="Peptidase_M1"/>
</dbReference>
<dbReference type="Gene3D" id="1.25.40.320">
    <property type="entry name" value="Peptidase M1, leukotriene A4 hydrolase/aminopeptidase C-terminal domain"/>
    <property type="match status" value="1"/>
</dbReference>
<evidence type="ECO:0000313" key="13">
    <source>
        <dbReference type="EMBL" id="EIW81415.1"/>
    </source>
</evidence>
<evidence type="ECO:0000313" key="14">
    <source>
        <dbReference type="Proteomes" id="UP000053558"/>
    </source>
</evidence>
<evidence type="ECO:0000256" key="2">
    <source>
        <dbReference type="ARBA" id="ARBA00010136"/>
    </source>
</evidence>
<comment type="caution">
    <text evidence="13">The sequence shown here is derived from an EMBL/GenBank/DDBJ whole genome shotgun (WGS) entry which is preliminary data.</text>
</comment>
<dbReference type="GeneID" id="19199829"/>
<evidence type="ECO:0000256" key="5">
    <source>
        <dbReference type="ARBA" id="ARBA00022723"/>
    </source>
</evidence>
<evidence type="ECO:0000256" key="11">
    <source>
        <dbReference type="PIRSR" id="PIRSR634015-3"/>
    </source>
</evidence>
<dbReference type="Gene3D" id="2.60.40.1730">
    <property type="entry name" value="tricorn interacting facor f3 domain"/>
    <property type="match status" value="1"/>
</dbReference>
<evidence type="ECO:0000256" key="1">
    <source>
        <dbReference type="ARBA" id="ARBA00004496"/>
    </source>
</evidence>
<feature type="binding site" evidence="10">
    <location>
        <begin position="296"/>
        <end position="301"/>
    </location>
    <ligand>
        <name>a peptide</name>
        <dbReference type="ChEBI" id="CHEBI:60466"/>
    </ligand>
</feature>
<evidence type="ECO:0000256" key="10">
    <source>
        <dbReference type="PIRSR" id="PIRSR634015-2"/>
    </source>
</evidence>
<dbReference type="GO" id="GO:0006508">
    <property type="term" value="P:proteolysis"/>
    <property type="evidence" value="ECO:0007669"/>
    <property type="project" value="UniProtKB-KW"/>
</dbReference>
<sequence length="661" mass="74435">MADQVPERDPTTFSNYWQIATEHIDFSWSVDFQKRVITGSAVHKLKVKDDGVKEVIFDVLALDVHSVEVNENPTTEAKEPCLVLSSQLDALSLQYEIKHNDKVMGSALHIPLSVPAVGSVVEVKIAYSTTKDCTALQWLEKEQTQGKKFPFLFSQCQPIHARSLAPVQDTPSVKLTYTAEVRSVLPILMSAIRQSPPSESTHDGIGEKEIAYTYSQLVPIPSYLIAIAAGDVVYRPFSPPDAAKWTSGVWAETELVEDAHEEFSEATVQFLTAAENYLGEYRFHVYDLLVLPPSFPYGGMENPCLTFLTPTLIAGDKSLTGTVIHELSHSWFGNGITHAHASHFWLNEGWTTFTERLLQQLILSPAARGLSAVIGYKSLLAALQQFEDTGRSKYQRLVIPFETGEDPDTAYGRVPYEKGSNMLYYLEHLLGGLAVFLPYMRNYLDAYMGKSITTYEWKDHLYAYFRERDPSKVSLLDSVDWDAWFYGEGLTIPVQNEFDTSLAKDAFDLADRWDVARSVHDLSLLAFEPNDVKSFAAGQTMVFLERLESYPALPSAHLFHFDNLYQFSTTTSPELRLRFYLLVTLDPTSEAAKHFAPDAAKWVVGNDGTGVIKGRMKFCRPVFRQIYKVDQKLAVDTFEPAKDQFHPIARRLIAMDLNLSE</sequence>
<feature type="binding site" evidence="11">
    <location>
        <position position="325"/>
    </location>
    <ligand>
        <name>Zn(2+)</name>
        <dbReference type="ChEBI" id="CHEBI:29105"/>
        <note>catalytic</note>
    </ligand>
</feature>
<dbReference type="InterPro" id="IPR049980">
    <property type="entry name" value="LTA4H_cat"/>
</dbReference>
<keyword evidence="5 11" id="KW-0479">Metal-binding</keyword>
<dbReference type="InterPro" id="IPR027268">
    <property type="entry name" value="Peptidase_M4/M1_CTD_sf"/>
</dbReference>
<dbReference type="AlphaFoldDB" id="A0A5M3MRY3"/>
<feature type="active site" description="Proton donor" evidence="9">
    <location>
        <position position="416"/>
    </location>
</feature>
<comment type="similarity">
    <text evidence="2">Belongs to the peptidase M1 family.</text>
</comment>